<dbReference type="GeneID" id="42857213"/>
<dbReference type="Proteomes" id="UP000053433">
    <property type="component" value="Unassembled WGS sequence"/>
</dbReference>
<gene>
    <name evidence="2" type="ORF">ASJ35_11045</name>
    <name evidence="3" type="ORF">FYJ76_10030</name>
    <name evidence="1" type="ORF">TQ39_11550</name>
</gene>
<evidence type="ECO:0000313" key="1">
    <source>
        <dbReference type="EMBL" id="KJF39528.1"/>
    </source>
</evidence>
<evidence type="ECO:0000313" key="5">
    <source>
        <dbReference type="Proteomes" id="UP000053433"/>
    </source>
</evidence>
<reference evidence="3 6" key="3">
    <citation type="submission" date="2019-08" db="EMBL/GenBank/DDBJ databases">
        <title>In-depth cultivation of the pig gut microbiome towards novel bacterial diversity and tailored functional studies.</title>
        <authorList>
            <person name="Wylensek D."/>
            <person name="Hitch T.C.A."/>
            <person name="Clavel T."/>
        </authorList>
    </citation>
    <scope>NUCLEOTIDE SEQUENCE [LARGE SCALE GENOMIC DNA]</scope>
    <source>
        <strain evidence="3 6">WCA3-601-WT-6J</strain>
    </source>
</reference>
<organism evidence="1 4">
    <name type="scientific">Ruthenibacterium lactatiformans</name>
    <dbReference type="NCBI Taxonomy" id="1550024"/>
    <lineage>
        <taxon>Bacteria</taxon>
        <taxon>Bacillati</taxon>
        <taxon>Bacillota</taxon>
        <taxon>Clostridia</taxon>
        <taxon>Eubacteriales</taxon>
        <taxon>Oscillospiraceae</taxon>
        <taxon>Ruthenibacterium</taxon>
    </lineage>
</organism>
<evidence type="ECO:0000313" key="2">
    <source>
        <dbReference type="EMBL" id="KUE75913.1"/>
    </source>
</evidence>
<dbReference type="AlphaFoldDB" id="A0A0D8J172"/>
<dbReference type="EMBL" id="VUNJ01000009">
    <property type="protein sequence ID" value="MST92271.1"/>
    <property type="molecule type" value="Genomic_DNA"/>
</dbReference>
<accession>A0A0D8J172</accession>
<dbReference type="EMBL" id="LMUA01000014">
    <property type="protein sequence ID" value="KUE75913.1"/>
    <property type="molecule type" value="Genomic_DNA"/>
</dbReference>
<evidence type="ECO:0000313" key="3">
    <source>
        <dbReference type="EMBL" id="MST92271.1"/>
    </source>
</evidence>
<accession>A0A0W7TPZ9</accession>
<dbReference type="Proteomes" id="UP000431913">
    <property type="component" value="Unassembled WGS sequence"/>
</dbReference>
<evidence type="ECO:0000313" key="4">
    <source>
        <dbReference type="Proteomes" id="UP000032483"/>
    </source>
</evidence>
<dbReference type="EMBL" id="JXXK01000016">
    <property type="protein sequence ID" value="KJF39528.1"/>
    <property type="molecule type" value="Genomic_DNA"/>
</dbReference>
<reference evidence="1" key="1">
    <citation type="submission" date="2015-02" db="EMBL/GenBank/DDBJ databases">
        <title>A novel member of the family Ruminococcaceae isolated from human feces.</title>
        <authorList>
            <person name="Shkoporov A.N."/>
            <person name="Chaplin A.V."/>
            <person name="Motuzova O.V."/>
            <person name="Kafarskaia L.I."/>
            <person name="Khokhlova E.V."/>
            <person name="Efimov B.A."/>
        </authorList>
    </citation>
    <scope>NUCLEOTIDE SEQUENCE [LARGE SCALE GENOMIC DNA]</scope>
    <source>
        <strain evidence="1">585-1</strain>
    </source>
</reference>
<dbReference type="Proteomes" id="UP000032483">
    <property type="component" value="Unassembled WGS sequence"/>
</dbReference>
<protein>
    <submittedName>
        <fullName evidence="1">Uncharacterized protein</fullName>
    </submittedName>
</protein>
<name>A0A0D8J172_9FIRM</name>
<reference evidence="2 5" key="2">
    <citation type="submission" date="2015-10" db="EMBL/GenBank/DDBJ databases">
        <title>A novel member of the family Ruminococcaceae isolated from human faeces.</title>
        <authorList>
            <person name="Shkoporov A.N."/>
            <person name="Chaplin A.V."/>
            <person name="Motuzova O.V."/>
            <person name="Kafarskaia L.I."/>
            <person name="Efimov B.A."/>
        </authorList>
    </citation>
    <scope>NUCLEOTIDE SEQUENCE [LARGE SCALE GENOMIC DNA]</scope>
    <source>
        <strain evidence="2 5">668</strain>
    </source>
</reference>
<evidence type="ECO:0000313" key="6">
    <source>
        <dbReference type="Proteomes" id="UP000431913"/>
    </source>
</evidence>
<sequence length="247" mass="29029">MIYELLLENFMYPNIAANLPRAFPRYKLSDEDYTLKLFINEAKEITILGHIDNNFLMWLSKGTLSYIKLSSTLEFLLHKRLPHVVSQYELEKCGYPNQGAWILFSAKYFIKRADDGWRIETGTGWITSRGLTPGHELSGVFSNGLALADVIIRDYKRYYDAHPPKREPTYTQELLAELKSLREQLQKKSASTDAEFELQKRYISLLERNCLLEDNSVREEFFWIHEYFMHDYYTLMGKLHGDRFAGE</sequence>
<comment type="caution">
    <text evidence="1">The sequence shown here is derived from an EMBL/GenBank/DDBJ whole genome shotgun (WGS) entry which is preliminary data.</text>
</comment>
<dbReference type="RefSeq" id="WP_050005621.1">
    <property type="nucleotide sequence ID" value="NZ_CATXDA010000081.1"/>
</dbReference>
<keyword evidence="4" id="KW-1185">Reference proteome</keyword>
<proteinExistence type="predicted"/>